<feature type="region of interest" description="Disordered" evidence="5">
    <location>
        <begin position="622"/>
        <end position="678"/>
    </location>
</feature>
<comment type="similarity">
    <text evidence="1 4">Belongs to the SMG8 family.</text>
</comment>
<accession>A0A182J6B7</accession>
<dbReference type="PANTHER" id="PTHR13091">
    <property type="entry name" value="AMPLIFIED IN BREAST CANCER 2-RELATED"/>
    <property type="match status" value="1"/>
</dbReference>
<evidence type="ECO:0000256" key="5">
    <source>
        <dbReference type="SAM" id="MobiDB-lite"/>
    </source>
</evidence>
<reference evidence="6" key="1">
    <citation type="submission" date="2022-08" db="UniProtKB">
        <authorList>
            <consortium name="EnsemblMetazoa"/>
        </authorList>
    </citation>
    <scope>IDENTIFICATION</scope>
    <source>
        <strain evidence="6">EBRO</strain>
    </source>
</reference>
<comment type="function">
    <text evidence="4">Involved in nonsense-mediated decay (NMD) of mRNAs containing premature stop codons.</text>
</comment>
<evidence type="ECO:0000256" key="2">
    <source>
        <dbReference type="ARBA" id="ARBA00023161"/>
    </source>
</evidence>
<dbReference type="PANTHER" id="PTHR13091:SF0">
    <property type="entry name" value="NONSENSE-MEDIATED MRNA DECAY FACTOR SMG8"/>
    <property type="match status" value="1"/>
</dbReference>
<dbReference type="EnsemblMetazoa" id="AATE012194-RA">
    <property type="protein sequence ID" value="AATE012194-PA.1"/>
    <property type="gene ID" value="AATE012194"/>
</dbReference>
<evidence type="ECO:0000313" key="6">
    <source>
        <dbReference type="EnsemblMetazoa" id="AATE012194-PA.1"/>
    </source>
</evidence>
<protein>
    <recommendedName>
        <fullName evidence="3 4">Nonsense-mediated mRNA decay factor SMG8</fullName>
    </recommendedName>
</protein>
<dbReference type="VEuPathDB" id="VectorBase:AATE012194"/>
<proteinExistence type="inferred from homology"/>
<dbReference type="AlphaFoldDB" id="A0A182J6B7"/>
<evidence type="ECO:0000256" key="3">
    <source>
        <dbReference type="ARBA" id="ARBA00029509"/>
    </source>
</evidence>
<sequence length="996" mass="113515">MKTFESFVFPMIPSDLREKLFDDDKLMIVVGVLGKSFEPHCNKLLNFDLLHTHPSLDDETVTDGRVKFFFRPEGNTLFLHFDATFDNFVVMQLAEQMMSKTVENPAHFIEFNSAIRTRFARVLLLALQVCHIIVLVEPSVSFDMSYLSIFKSLKIIREKYVLKFLPKLLKNANVGSFMGKECRLCSPRLIFMFNMPDSSETLDPEDQDNLETKVEDYVNKIFRNEFIITNNSAMSLFSVTKNRQFVFYNNLKSHRQDPLMDSIDMLSSYLNKQQKTSTGTLPEKDEQEIMDEVRPYDFFGFPLKYHFNVNIDEFEDDNERSILGLINDHVIDGLENEFDENNIGGRQKTKIHFALPSTHAWFEMFKYMYELFIENPNAPYYDAYDPDYKAFLENFHDIVDIDERFFGEICEHGLELAMMNYKEMLPSHYSASFHETKYQAAQNLLMEYARGPELKISIEKLKEYCDSIWQSGKQQCEYPSLRGNPCVLGKHKPIDASEHSSGVIYVSSCNCGRTQGHREDPYTIRQANYEFYQIIAKSCSNCNRLERVQFPIFEPSISDFRAAEFINKNFSNLMSFDSTGRTASDVGPNFRPTHENSLFLSGSQKSQNSSASLSFNIASYGEEDELEGSTRKKIGDRRDQQAETAEEENDQGQFKTNHTDSDENLADDYDDKDNDDDDDVQMMKINARMNEILINVGESEKERSTSNETKQATGLNRQPSTTEYLPGMLHAASPAGLLPRFPSWSLVCLGSSSIYTHNTGLPEHVQSGFLSGSNFLLPWDVSVRLVHAQSWAASYEKIRNRKKGNQHSSKGLEHNNTFNLKIFIGVEYECLRGHRFIMNAPDSILRSGTEISRESGNKVVFSDMPIYFPCPCRNTINNTAQLMRVHIITPKAPVNVIIDPKVKIFQNNMESSITFTSGMVTPIKLTQSSYWMLRLPFVYEGDTGPLMAPTNVNPSSAIMHGVLMAGMYGIRENELNEETGVGASNQTGSSVGGGGQ</sequence>
<dbReference type="STRING" id="41427.A0A182J6B7"/>
<keyword evidence="2 4" id="KW-0866">Nonsense-mediated mRNA decay</keyword>
<organism evidence="6">
    <name type="scientific">Anopheles atroparvus</name>
    <name type="common">European mosquito</name>
    <dbReference type="NCBI Taxonomy" id="41427"/>
    <lineage>
        <taxon>Eukaryota</taxon>
        <taxon>Metazoa</taxon>
        <taxon>Ecdysozoa</taxon>
        <taxon>Arthropoda</taxon>
        <taxon>Hexapoda</taxon>
        <taxon>Insecta</taxon>
        <taxon>Pterygota</taxon>
        <taxon>Neoptera</taxon>
        <taxon>Endopterygota</taxon>
        <taxon>Diptera</taxon>
        <taxon>Nematocera</taxon>
        <taxon>Culicoidea</taxon>
        <taxon>Culicidae</taxon>
        <taxon>Anophelinae</taxon>
        <taxon>Anopheles</taxon>
    </lineage>
</organism>
<evidence type="ECO:0000256" key="4">
    <source>
        <dbReference type="RuleBase" id="RU367133"/>
    </source>
</evidence>
<feature type="region of interest" description="Disordered" evidence="5">
    <location>
        <begin position="585"/>
        <end position="607"/>
    </location>
</feature>
<dbReference type="GO" id="GO:0000184">
    <property type="term" value="P:nuclear-transcribed mRNA catabolic process, nonsense-mediated decay"/>
    <property type="evidence" value="ECO:0007669"/>
    <property type="project" value="UniProtKB-UniRule"/>
</dbReference>
<feature type="compositionally biased region" description="Acidic residues" evidence="5">
    <location>
        <begin position="662"/>
        <end position="678"/>
    </location>
</feature>
<dbReference type="Pfam" id="PF10220">
    <property type="entry name" value="Smg8_Smg9"/>
    <property type="match status" value="1"/>
</dbReference>
<feature type="compositionally biased region" description="Polar residues" evidence="5">
    <location>
        <begin position="706"/>
        <end position="721"/>
    </location>
</feature>
<evidence type="ECO:0000256" key="1">
    <source>
        <dbReference type="ARBA" id="ARBA00006443"/>
    </source>
</evidence>
<feature type="region of interest" description="Disordered" evidence="5">
    <location>
        <begin position="697"/>
        <end position="721"/>
    </location>
</feature>
<dbReference type="InterPro" id="IPR019354">
    <property type="entry name" value="SMG8-like"/>
</dbReference>
<name>A0A182J6B7_ANOAO</name>